<proteinExistence type="predicted"/>
<sequence length="206" mass="23738">MNRWIRRRGRSMAEPCQLYLNVAISRARLEDFLRQEAGSAARFEDLDEWLDRNPQHRGGLTWRELCELGQGTTAAGWVAGWSRHLRSPAWNHYDDWTQTWSLGVLEFRDSRDWIVGVLNVLRRVAEHKDLPGTDYLLIYEYLFGKGSVVAAVELTPGASRILLEQPPPRVMAEADIVMSRLIRAMDVTATYAVQRISDTDTHKRRC</sequence>
<protein>
    <submittedName>
        <fullName evidence="1">Uncharacterized protein</fullName>
    </submittedName>
</protein>
<name>A0A9X7N1F2_PSEDE</name>
<dbReference type="AlphaFoldDB" id="A0A9X7N1F2"/>
<dbReference type="OrthoDB" id="6910425at2"/>
<dbReference type="EMBL" id="CP043626">
    <property type="protein sequence ID" value="QEY73363.1"/>
    <property type="molecule type" value="Genomic_DNA"/>
</dbReference>
<dbReference type="KEGG" id="pden:F1C79_18115"/>
<evidence type="ECO:0000313" key="1">
    <source>
        <dbReference type="EMBL" id="QEY73363.1"/>
    </source>
</evidence>
<organism evidence="1 2">
    <name type="scientific">Pseudomonas denitrificans</name>
    <dbReference type="NCBI Taxonomy" id="43306"/>
    <lineage>
        <taxon>Bacteria</taxon>
        <taxon>Pseudomonadati</taxon>
        <taxon>Pseudomonadota</taxon>
        <taxon>Gammaproteobacteria</taxon>
        <taxon>Pseudomonadales</taxon>
        <taxon>Pseudomonadaceae</taxon>
        <taxon>Halopseudomonas</taxon>
    </lineage>
</organism>
<dbReference type="Proteomes" id="UP000326659">
    <property type="component" value="Chromosome"/>
</dbReference>
<keyword evidence="2" id="KW-1185">Reference proteome</keyword>
<accession>A0A9X7N1F2</accession>
<reference evidence="1 2" key="1">
    <citation type="submission" date="2019-09" db="EMBL/GenBank/DDBJ databases">
        <title>Prosopis cineraria nodule microbiome.</title>
        <authorList>
            <person name="Chaluvadi S.R."/>
            <person name="Ali R."/>
            <person name="Wang X."/>
        </authorList>
    </citation>
    <scope>NUCLEOTIDE SEQUENCE [LARGE SCALE GENOMIC DNA]</scope>
    <source>
        <strain evidence="1 2">BG1</strain>
    </source>
</reference>
<dbReference type="RefSeq" id="WP_151188205.1">
    <property type="nucleotide sequence ID" value="NZ_CP043626.1"/>
</dbReference>
<gene>
    <name evidence="1" type="ORF">F1C79_18115</name>
</gene>
<evidence type="ECO:0000313" key="2">
    <source>
        <dbReference type="Proteomes" id="UP000326659"/>
    </source>
</evidence>